<keyword evidence="2" id="KW-0479">Metal-binding</keyword>
<dbReference type="Gene3D" id="3.30.40.10">
    <property type="entry name" value="Zinc/RING finger domain, C3HC4 (zinc finger)"/>
    <property type="match status" value="1"/>
</dbReference>
<evidence type="ECO:0000256" key="4">
    <source>
        <dbReference type="ARBA" id="ARBA00022833"/>
    </source>
</evidence>
<feature type="domain" description="UBP-type" evidence="9">
    <location>
        <begin position="34"/>
        <end position="157"/>
    </location>
</feature>
<dbReference type="InterPro" id="IPR001607">
    <property type="entry name" value="Znf_UBP"/>
</dbReference>
<feature type="compositionally biased region" description="Basic residues" evidence="7">
    <location>
        <begin position="1"/>
        <end position="12"/>
    </location>
</feature>
<dbReference type="SUPFAM" id="SSF57850">
    <property type="entry name" value="RING/U-box"/>
    <property type="match status" value="1"/>
</dbReference>
<evidence type="ECO:0000313" key="11">
    <source>
        <dbReference type="Proteomes" id="UP001607303"/>
    </source>
</evidence>
<keyword evidence="6" id="KW-0833">Ubl conjugation pathway</keyword>
<dbReference type="Gene3D" id="3.90.70.10">
    <property type="entry name" value="Cysteine proteinases"/>
    <property type="match status" value="2"/>
</dbReference>
<dbReference type="PROSITE" id="PS00972">
    <property type="entry name" value="USP_1"/>
    <property type="match status" value="1"/>
</dbReference>
<dbReference type="PROSITE" id="PS00973">
    <property type="entry name" value="USP_2"/>
    <property type="match status" value="1"/>
</dbReference>
<name>A0ABD2ARI4_VESMC</name>
<dbReference type="GO" id="GO:0004843">
    <property type="term" value="F:cysteine-type deubiquitinase activity"/>
    <property type="evidence" value="ECO:0007669"/>
    <property type="project" value="UniProtKB-UniRule"/>
</dbReference>
<dbReference type="Pfam" id="PF02148">
    <property type="entry name" value="zf-UBP"/>
    <property type="match status" value="1"/>
</dbReference>
<dbReference type="SUPFAM" id="SSF54001">
    <property type="entry name" value="Cysteine proteinases"/>
    <property type="match status" value="1"/>
</dbReference>
<dbReference type="Proteomes" id="UP001607303">
    <property type="component" value="Unassembled WGS sequence"/>
</dbReference>
<dbReference type="InterPro" id="IPR001394">
    <property type="entry name" value="Peptidase_C19_UCH"/>
</dbReference>
<dbReference type="GO" id="GO:0006508">
    <property type="term" value="P:proteolysis"/>
    <property type="evidence" value="ECO:0007669"/>
    <property type="project" value="UniProtKB-KW"/>
</dbReference>
<keyword evidence="11" id="KW-1185">Reference proteome</keyword>
<feature type="compositionally biased region" description="Low complexity" evidence="7">
    <location>
        <begin position="675"/>
        <end position="686"/>
    </location>
</feature>
<evidence type="ECO:0000259" key="9">
    <source>
        <dbReference type="PROSITE" id="PS50271"/>
    </source>
</evidence>
<dbReference type="PROSITE" id="PS50235">
    <property type="entry name" value="USP_3"/>
    <property type="match status" value="1"/>
</dbReference>
<dbReference type="AlphaFoldDB" id="A0ABD2ARI4"/>
<evidence type="ECO:0000256" key="5">
    <source>
        <dbReference type="PROSITE-ProRule" id="PRU00502"/>
    </source>
</evidence>
<dbReference type="PANTHER" id="PTHR24006">
    <property type="entry name" value="UBIQUITIN CARBOXYL-TERMINAL HYDROLASE"/>
    <property type="match status" value="1"/>
</dbReference>
<dbReference type="PROSITE" id="PS50271">
    <property type="entry name" value="ZF_UBP"/>
    <property type="match status" value="1"/>
</dbReference>
<dbReference type="InterPro" id="IPR013083">
    <property type="entry name" value="Znf_RING/FYVE/PHD"/>
</dbReference>
<keyword evidence="6" id="KW-0645">Protease</keyword>
<evidence type="ECO:0000256" key="7">
    <source>
        <dbReference type="SAM" id="MobiDB-lite"/>
    </source>
</evidence>
<dbReference type="PANTHER" id="PTHR24006:SF781">
    <property type="entry name" value="LD34905P"/>
    <property type="match status" value="1"/>
</dbReference>
<evidence type="ECO:0000256" key="2">
    <source>
        <dbReference type="ARBA" id="ARBA00022723"/>
    </source>
</evidence>
<evidence type="ECO:0000256" key="6">
    <source>
        <dbReference type="RuleBase" id="RU366025"/>
    </source>
</evidence>
<feature type="region of interest" description="Disordered" evidence="7">
    <location>
        <begin position="673"/>
        <end position="708"/>
    </location>
</feature>
<organism evidence="10 11">
    <name type="scientific">Vespula maculifrons</name>
    <name type="common">Eastern yellow jacket</name>
    <name type="synonym">Wasp</name>
    <dbReference type="NCBI Taxonomy" id="7453"/>
    <lineage>
        <taxon>Eukaryota</taxon>
        <taxon>Metazoa</taxon>
        <taxon>Ecdysozoa</taxon>
        <taxon>Arthropoda</taxon>
        <taxon>Hexapoda</taxon>
        <taxon>Insecta</taxon>
        <taxon>Pterygota</taxon>
        <taxon>Neoptera</taxon>
        <taxon>Endopterygota</taxon>
        <taxon>Hymenoptera</taxon>
        <taxon>Apocrita</taxon>
        <taxon>Aculeata</taxon>
        <taxon>Vespoidea</taxon>
        <taxon>Vespidae</taxon>
        <taxon>Vespinae</taxon>
        <taxon>Vespula</taxon>
    </lineage>
</organism>
<reference evidence="10 11" key="1">
    <citation type="journal article" date="2024" name="Ann. Entomol. Soc. Am.">
        <title>Genomic analyses of the southern and eastern yellowjacket wasps (Hymenoptera: Vespidae) reveal evolutionary signatures of social life.</title>
        <authorList>
            <person name="Catto M.A."/>
            <person name="Caine P.B."/>
            <person name="Orr S.E."/>
            <person name="Hunt B.G."/>
            <person name="Goodisman M.A.D."/>
        </authorList>
    </citation>
    <scope>NUCLEOTIDE SEQUENCE [LARGE SCALE GENOMIC DNA]</scope>
    <source>
        <strain evidence="10">232</strain>
        <tissue evidence="10">Head and thorax</tissue>
    </source>
</reference>
<comment type="catalytic activity">
    <reaction evidence="6">
        <text>Thiol-dependent hydrolysis of ester, thioester, amide, peptide and isopeptide bonds formed by the C-terminal Gly of ubiquitin (a 76-residue protein attached to proteins as an intracellular targeting signal).</text>
        <dbReference type="EC" id="3.4.19.12"/>
    </reaction>
</comment>
<comment type="similarity">
    <text evidence="1 6">Belongs to the peptidase C19 family.</text>
</comment>
<dbReference type="Pfam" id="PF00443">
    <property type="entry name" value="UCH"/>
    <property type="match status" value="1"/>
</dbReference>
<dbReference type="InterPro" id="IPR018200">
    <property type="entry name" value="USP_CS"/>
</dbReference>
<evidence type="ECO:0000259" key="8">
    <source>
        <dbReference type="PROSITE" id="PS50235"/>
    </source>
</evidence>
<feature type="region of interest" description="Disordered" evidence="7">
    <location>
        <begin position="1"/>
        <end position="32"/>
    </location>
</feature>
<accession>A0ABD2ARI4</accession>
<keyword evidence="6 10" id="KW-0378">Hydrolase</keyword>
<feature type="region of interest" description="Disordered" evidence="7">
    <location>
        <begin position="637"/>
        <end position="660"/>
    </location>
</feature>
<evidence type="ECO:0000313" key="10">
    <source>
        <dbReference type="EMBL" id="KAL2723006.1"/>
    </source>
</evidence>
<keyword evidence="6" id="KW-0788">Thiol protease</keyword>
<evidence type="ECO:0000256" key="1">
    <source>
        <dbReference type="ARBA" id="ARBA00009085"/>
    </source>
</evidence>
<dbReference type="EC" id="3.4.19.12" evidence="6"/>
<keyword evidence="3 5" id="KW-0863">Zinc-finger</keyword>
<feature type="region of interest" description="Disordered" evidence="7">
    <location>
        <begin position="511"/>
        <end position="530"/>
    </location>
</feature>
<feature type="compositionally biased region" description="Polar residues" evidence="7">
    <location>
        <begin position="637"/>
        <end position="655"/>
    </location>
</feature>
<comment type="caution">
    <text evidence="10">The sequence shown here is derived from an EMBL/GenBank/DDBJ whole genome shotgun (WGS) entry which is preliminary data.</text>
</comment>
<dbReference type="InterPro" id="IPR038765">
    <property type="entry name" value="Papain-like_cys_pep_sf"/>
</dbReference>
<dbReference type="InterPro" id="IPR028889">
    <property type="entry name" value="USP"/>
</dbReference>
<dbReference type="EMBL" id="JAYRBN010000115">
    <property type="protein sequence ID" value="KAL2723006.1"/>
    <property type="molecule type" value="Genomic_DNA"/>
</dbReference>
<dbReference type="GO" id="GO:0008270">
    <property type="term" value="F:zinc ion binding"/>
    <property type="evidence" value="ECO:0007669"/>
    <property type="project" value="UniProtKB-KW"/>
</dbReference>
<feature type="domain" description="USP" evidence="8">
    <location>
        <begin position="204"/>
        <end position="950"/>
    </location>
</feature>
<sequence>MDTRKMNKKRRQRDLNGGASGGSTGSSQESITDKSCPHLNKAFNFNSIKKHTKKTGIRAECSTCKKEKALKEHINETEQLDIDIWVCLLCGEQNCGIKNEKHAQKHYEKPHSDSHYIAINIKDWNIWCYRCSKEITLEHRRKTEVVDFIQKSLLKSPITSQQTKVIAAKNQKVVNNVNNINNVNNVNNVNKEKDKGLNNLPKVMGLHNLGNTCFFNAVLQCLARTPYLVKVLDDLCTPGEKFILPGGKFKPDPNGEEVELPPIESELEGGGQFTSILCKTLTEMQNCTSQQSFSPQELLNTFKKKAMQCMDGGQHDSHELLRHLLELVRNEDVRRYQSIIMKELRLSKKTIPETVENSIKAKVKFYGNQVNTKLLGPEPVFMGVLVSTLECMKCNHSSQCTEPFLDLSLPVTADKPQPPVFKRKNNGLDETFDIMGNSYSNTLSKQQLKKERKASRKNRKNRNITADYYYNDIIKHNKIIEENGVLESEESDADIEDNVEGENTCAEVGESGYSSEKASAVASPVSPTNYQIDNQRRTSQETLNVSTEKSLDVKSIDNSKTPLNNDTITVSALNSSSPSDVSMADITKMRLSSEADKIESSESNENENNAHTGLSLSTSLVINTDLTSPDVLTVSPLSSSITSKDSPMSPLSNVPNGDEGEKVNRLLSGFDKTESSTNVETSSSSIKTKKETFTTAHNQKHTKNSNSEKEVNVGINDITSGLSRLGITNSTHHSPTKYPRKEEEYSIQSCLNQFTTLELMSGSNEVGCEQCTEAEKKVKVNCTKMICTPHTKQYLISRVPPVLILQLKRFQAQRVTFRKVTRRVAFPLVFDLSPVCKNSRKPRIYALYGVVEHYGSTIDGGHYIAYVKTRAPLSPNDARWSFLPRKDAKDVEEVSNDKNPELEGEATAKLAETIQPPPGKWYSVSDARIIEVDESTVLRCQAYLLFYERIL</sequence>
<protein>
    <recommendedName>
        <fullName evidence="6">Ubiquitin carboxyl-terminal hydrolase</fullName>
        <ecNumber evidence="6">3.4.19.12</ecNumber>
    </recommendedName>
</protein>
<evidence type="ECO:0000256" key="3">
    <source>
        <dbReference type="ARBA" id="ARBA00022771"/>
    </source>
</evidence>
<keyword evidence="4" id="KW-0862">Zinc</keyword>
<dbReference type="InterPro" id="IPR050164">
    <property type="entry name" value="Peptidase_C19"/>
</dbReference>
<gene>
    <name evidence="10" type="ORF">V1477_019597</name>
</gene>
<proteinExistence type="inferred from homology"/>